<evidence type="ECO:0000256" key="1">
    <source>
        <dbReference type="SAM" id="MobiDB-lite"/>
    </source>
</evidence>
<dbReference type="PANTHER" id="PTHR43252">
    <property type="entry name" value="TRANSCRIPTIONAL REGULATOR YQJI"/>
    <property type="match status" value="1"/>
</dbReference>
<proteinExistence type="predicted"/>
<feature type="domain" description="Transcription regulator PadR N-terminal" evidence="2">
    <location>
        <begin position="7"/>
        <end position="81"/>
    </location>
</feature>
<feature type="region of interest" description="Disordered" evidence="1">
    <location>
        <begin position="181"/>
        <end position="210"/>
    </location>
</feature>
<evidence type="ECO:0000259" key="2">
    <source>
        <dbReference type="Pfam" id="PF03551"/>
    </source>
</evidence>
<dbReference type="AlphaFoldDB" id="A0A1C4YBM2"/>
<evidence type="ECO:0000313" key="4">
    <source>
        <dbReference type="Proteomes" id="UP000198864"/>
    </source>
</evidence>
<accession>A0A1C4YBM2</accession>
<organism evidence="3 4">
    <name type="scientific">Micromonospora saelicesensis</name>
    <dbReference type="NCBI Taxonomy" id="285676"/>
    <lineage>
        <taxon>Bacteria</taxon>
        <taxon>Bacillati</taxon>
        <taxon>Actinomycetota</taxon>
        <taxon>Actinomycetes</taxon>
        <taxon>Micromonosporales</taxon>
        <taxon>Micromonosporaceae</taxon>
        <taxon>Micromonospora</taxon>
    </lineage>
</organism>
<dbReference type="Proteomes" id="UP000198864">
    <property type="component" value="Unassembled WGS sequence"/>
</dbReference>
<dbReference type="STRING" id="285676.GA0070561_4015"/>
<dbReference type="SUPFAM" id="SSF46785">
    <property type="entry name" value="Winged helix' DNA-binding domain"/>
    <property type="match status" value="1"/>
</dbReference>
<reference evidence="3 4" key="1">
    <citation type="submission" date="2016-06" db="EMBL/GenBank/DDBJ databases">
        <authorList>
            <person name="Kjaerup R.B."/>
            <person name="Dalgaard T.S."/>
            <person name="Juul-Madsen H.R."/>
        </authorList>
    </citation>
    <scope>NUCLEOTIDE SEQUENCE [LARGE SCALE GENOMIC DNA]</scope>
    <source>
        <strain evidence="3 4">DSM 44871</strain>
    </source>
</reference>
<sequence>MAIQHAVLALLAGGPSHGYQLKGAFEAAVGPQWGPLNIGHLYQILDRLSRDDLVVAERQPQPIKPDRVVYEITPAGRAELARWLAEPSPRSGGFRDDFFLKVTAAARSGSAATVRAVLSNQRGHLLRELRNLDGLRRAAEDPVVGLLLTAASRHVTADLSFVDDAESVLLGDEGQLLTRLAASTADQSATDPESAGSGRVSDPSPERAAG</sequence>
<dbReference type="EMBL" id="FMCR01000004">
    <property type="protein sequence ID" value="SCF18133.1"/>
    <property type="molecule type" value="Genomic_DNA"/>
</dbReference>
<dbReference type="RefSeq" id="WP_091402313.1">
    <property type="nucleotide sequence ID" value="NZ_FMCR01000004.1"/>
</dbReference>
<dbReference type="PANTHER" id="PTHR43252:SF6">
    <property type="entry name" value="NEGATIVE TRANSCRIPTION REGULATOR PADR"/>
    <property type="match status" value="1"/>
</dbReference>
<protein>
    <submittedName>
        <fullName evidence="3">Transcriptional regulator, PadR family</fullName>
    </submittedName>
</protein>
<dbReference type="Pfam" id="PF03551">
    <property type="entry name" value="PadR"/>
    <property type="match status" value="1"/>
</dbReference>
<name>A0A1C4YBM2_9ACTN</name>
<dbReference type="InterPro" id="IPR036390">
    <property type="entry name" value="WH_DNA-bd_sf"/>
</dbReference>
<dbReference type="InterPro" id="IPR036388">
    <property type="entry name" value="WH-like_DNA-bd_sf"/>
</dbReference>
<dbReference type="InterPro" id="IPR005149">
    <property type="entry name" value="Tscrpt_reg_PadR_N"/>
</dbReference>
<gene>
    <name evidence="3" type="ORF">GA0070561_4015</name>
</gene>
<evidence type="ECO:0000313" key="3">
    <source>
        <dbReference type="EMBL" id="SCF18133.1"/>
    </source>
</evidence>
<dbReference type="Gene3D" id="1.10.10.10">
    <property type="entry name" value="Winged helix-like DNA-binding domain superfamily/Winged helix DNA-binding domain"/>
    <property type="match status" value="1"/>
</dbReference>